<dbReference type="GO" id="GO:0050839">
    <property type="term" value="F:cell adhesion molecule binding"/>
    <property type="evidence" value="ECO:0007669"/>
    <property type="project" value="TreeGrafter"/>
</dbReference>
<comment type="caution">
    <text evidence="3">The sequence shown here is derived from an EMBL/GenBank/DDBJ whole genome shotgun (WGS) entry which is preliminary data.</text>
</comment>
<dbReference type="GO" id="GO:0031012">
    <property type="term" value="C:extracellular matrix"/>
    <property type="evidence" value="ECO:0007669"/>
    <property type="project" value="TreeGrafter"/>
</dbReference>
<dbReference type="FunFam" id="2.30.180.10:FF:000049">
    <property type="entry name" value="Uncharacterized protein"/>
    <property type="match status" value="1"/>
</dbReference>
<dbReference type="FunFam" id="2.30.180.10:FF:000032">
    <property type="entry name" value="Fasciclin domain-containing protein, putative"/>
    <property type="match status" value="1"/>
</dbReference>
<dbReference type="Proteomes" id="UP000820818">
    <property type="component" value="Linkage Group LG7"/>
</dbReference>
<dbReference type="InterPro" id="IPR036378">
    <property type="entry name" value="FAS1_dom_sf"/>
</dbReference>
<dbReference type="Pfam" id="PF02469">
    <property type="entry name" value="Fasciclin"/>
    <property type="match status" value="2"/>
</dbReference>
<dbReference type="SUPFAM" id="SSF82153">
    <property type="entry name" value="FAS1 domain"/>
    <property type="match status" value="2"/>
</dbReference>
<reference evidence="3 4" key="1">
    <citation type="submission" date="2022-05" db="EMBL/GenBank/DDBJ databases">
        <title>A multi-omics perspective on studying reproductive biology in Daphnia sinensis.</title>
        <authorList>
            <person name="Jia J."/>
        </authorList>
    </citation>
    <scope>NUCLEOTIDE SEQUENCE [LARGE SCALE GENOMIC DNA]</scope>
    <source>
        <strain evidence="3 4">WSL</strain>
    </source>
</reference>
<sequence length="343" mass="37799">MKLLLVIASIVLVQFSHISAYAHHTRYPEHYRYDSHRSVDHDTALVEKSSDNSTTGDITSILRQNGLTTVLDLMSKASLSRTLAGPELTIWAPTNEAFAAVDSKTINDVELMKDILNYHIVSFKNDPKEISSIQNDLTVPTVQGEVVRINIYRKKGVSFAFKETVTVNGALVLKTIRASNGIVYIIDTVLNPKDLEPKNTQMQVLRSNKEFSIIYKMFEDLGITQISDKYRPKTFFAPTNAAFEKLPPGVLDSLFASQEEIGKLINTHTASGTYYSHGLVSGPIPVFSGSNLDLVVSPSGVTIENAKIIGFDITETEGVIHVIDAVIPNKEDAPLCPAVNKQH</sequence>
<feature type="chain" id="PRO_5042233832" description="FAS1 domain-containing protein" evidence="1">
    <location>
        <begin position="21"/>
        <end position="343"/>
    </location>
</feature>
<keyword evidence="4" id="KW-1185">Reference proteome</keyword>
<gene>
    <name evidence="3" type="ORF">GHT06_018851</name>
</gene>
<evidence type="ECO:0000259" key="2">
    <source>
        <dbReference type="PROSITE" id="PS50213"/>
    </source>
</evidence>
<dbReference type="InterPro" id="IPR050904">
    <property type="entry name" value="Adhesion/Biosynth-related"/>
</dbReference>
<evidence type="ECO:0000313" key="4">
    <source>
        <dbReference type="Proteomes" id="UP000820818"/>
    </source>
</evidence>
<accession>A0AAD5PR62</accession>
<keyword evidence="1" id="KW-0732">Signal</keyword>
<dbReference type="GO" id="GO:0007155">
    <property type="term" value="P:cell adhesion"/>
    <property type="evidence" value="ECO:0007669"/>
    <property type="project" value="TreeGrafter"/>
</dbReference>
<organism evidence="3 4">
    <name type="scientific">Daphnia sinensis</name>
    <dbReference type="NCBI Taxonomy" id="1820382"/>
    <lineage>
        <taxon>Eukaryota</taxon>
        <taxon>Metazoa</taxon>
        <taxon>Ecdysozoa</taxon>
        <taxon>Arthropoda</taxon>
        <taxon>Crustacea</taxon>
        <taxon>Branchiopoda</taxon>
        <taxon>Diplostraca</taxon>
        <taxon>Cladocera</taxon>
        <taxon>Anomopoda</taxon>
        <taxon>Daphniidae</taxon>
        <taxon>Daphnia</taxon>
        <taxon>Daphnia similis group</taxon>
    </lineage>
</organism>
<dbReference type="GO" id="GO:0030198">
    <property type="term" value="P:extracellular matrix organization"/>
    <property type="evidence" value="ECO:0007669"/>
    <property type="project" value="TreeGrafter"/>
</dbReference>
<dbReference type="PANTHER" id="PTHR10900:SF120">
    <property type="entry name" value="MUCIN-5AC-RELATED"/>
    <property type="match status" value="1"/>
</dbReference>
<protein>
    <recommendedName>
        <fullName evidence="2">FAS1 domain-containing protein</fullName>
    </recommendedName>
</protein>
<evidence type="ECO:0000313" key="3">
    <source>
        <dbReference type="EMBL" id="KAI9556277.1"/>
    </source>
</evidence>
<proteinExistence type="predicted"/>
<dbReference type="GO" id="GO:0005615">
    <property type="term" value="C:extracellular space"/>
    <property type="evidence" value="ECO:0007669"/>
    <property type="project" value="TreeGrafter"/>
</dbReference>
<name>A0AAD5PR62_9CRUS</name>
<feature type="signal peptide" evidence="1">
    <location>
        <begin position="1"/>
        <end position="20"/>
    </location>
</feature>
<feature type="domain" description="FAS1" evidence="2">
    <location>
        <begin position="198"/>
        <end position="327"/>
    </location>
</feature>
<dbReference type="InterPro" id="IPR000782">
    <property type="entry name" value="FAS1_domain"/>
</dbReference>
<dbReference type="EMBL" id="WJBH02000007">
    <property type="protein sequence ID" value="KAI9556277.1"/>
    <property type="molecule type" value="Genomic_DNA"/>
</dbReference>
<dbReference type="Gene3D" id="2.30.180.10">
    <property type="entry name" value="FAS1 domain"/>
    <property type="match status" value="2"/>
</dbReference>
<dbReference type="PROSITE" id="PS50213">
    <property type="entry name" value="FAS1"/>
    <property type="match status" value="2"/>
</dbReference>
<dbReference type="SMART" id="SM00554">
    <property type="entry name" value="FAS1"/>
    <property type="match status" value="2"/>
</dbReference>
<evidence type="ECO:0000256" key="1">
    <source>
        <dbReference type="SAM" id="SignalP"/>
    </source>
</evidence>
<dbReference type="PANTHER" id="PTHR10900">
    <property type="entry name" value="PERIOSTIN-RELATED"/>
    <property type="match status" value="1"/>
</dbReference>
<dbReference type="AlphaFoldDB" id="A0AAD5PR62"/>
<feature type="domain" description="FAS1" evidence="2">
    <location>
        <begin position="54"/>
        <end position="190"/>
    </location>
</feature>